<dbReference type="InterPro" id="IPR001806">
    <property type="entry name" value="Small_GTPase"/>
</dbReference>
<dbReference type="InterPro" id="IPR005225">
    <property type="entry name" value="Small_GTP-bd"/>
</dbReference>
<evidence type="ECO:0000259" key="10">
    <source>
        <dbReference type="Pfam" id="PF06395"/>
    </source>
</evidence>
<dbReference type="EMBL" id="JAADJG010000693">
    <property type="protein sequence ID" value="KAF4439265.1"/>
    <property type="molecule type" value="Genomic_DNA"/>
</dbReference>
<keyword evidence="12" id="KW-1185">Reference proteome</keyword>
<reference evidence="11" key="1">
    <citation type="submission" date="2020-01" db="EMBL/GenBank/DDBJ databases">
        <title>Identification and distribution of gene clusters putatively required for synthesis of sphingolipid metabolism inhibitors in phylogenetically diverse species of the filamentous fungus Fusarium.</title>
        <authorList>
            <person name="Kim H.-S."/>
            <person name="Busman M."/>
            <person name="Brown D.W."/>
            <person name="Divon H."/>
            <person name="Uhlig S."/>
            <person name="Proctor R.H."/>
        </authorList>
    </citation>
    <scope>NUCLEOTIDE SEQUENCE</scope>
    <source>
        <strain evidence="11">NRRL 53441</strain>
    </source>
</reference>
<dbReference type="SMART" id="SM00174">
    <property type="entry name" value="RHO"/>
    <property type="match status" value="1"/>
</dbReference>
<dbReference type="GO" id="GO:0007165">
    <property type="term" value="P:signal transduction"/>
    <property type="evidence" value="ECO:0007669"/>
    <property type="project" value="InterPro"/>
</dbReference>
<evidence type="ECO:0000256" key="6">
    <source>
        <dbReference type="ARBA" id="ARBA00023134"/>
    </source>
</evidence>
<dbReference type="OrthoDB" id="19923at2759"/>
<comment type="similarity">
    <text evidence="2">Belongs to the small GTPase superfamily. Ras family.</text>
</comment>
<dbReference type="SMART" id="SM00173">
    <property type="entry name" value="RAS"/>
    <property type="match status" value="1"/>
</dbReference>
<organism evidence="11 12">
    <name type="scientific">Fusarium austroafricanum</name>
    <dbReference type="NCBI Taxonomy" id="2364996"/>
    <lineage>
        <taxon>Eukaryota</taxon>
        <taxon>Fungi</taxon>
        <taxon>Dikarya</taxon>
        <taxon>Ascomycota</taxon>
        <taxon>Pezizomycotina</taxon>
        <taxon>Sordariomycetes</taxon>
        <taxon>Hypocreomycetidae</taxon>
        <taxon>Hypocreales</taxon>
        <taxon>Nectriaceae</taxon>
        <taxon>Fusarium</taxon>
        <taxon>Fusarium concolor species complex</taxon>
    </lineage>
</organism>
<dbReference type="Pfam" id="PF06395">
    <property type="entry name" value="CDC24"/>
    <property type="match status" value="1"/>
</dbReference>
<dbReference type="PRINTS" id="PR00449">
    <property type="entry name" value="RASTRNSFRMNG"/>
</dbReference>
<dbReference type="PROSITE" id="PS51419">
    <property type="entry name" value="RAB"/>
    <property type="match status" value="1"/>
</dbReference>
<dbReference type="GO" id="GO:0005886">
    <property type="term" value="C:plasma membrane"/>
    <property type="evidence" value="ECO:0007669"/>
    <property type="project" value="UniProtKB-SubCell"/>
</dbReference>
<keyword evidence="3" id="KW-1003">Cell membrane</keyword>
<dbReference type="Proteomes" id="UP000605986">
    <property type="component" value="Unassembled WGS sequence"/>
</dbReference>
<feature type="domain" description="Cdc24/Scd1 N-terminal" evidence="10">
    <location>
        <begin position="239"/>
        <end position="328"/>
    </location>
</feature>
<dbReference type="InterPro" id="IPR020849">
    <property type="entry name" value="Small_GTPase_Ras-type"/>
</dbReference>
<protein>
    <submittedName>
        <fullName evidence="11">Ras family, other</fullName>
    </submittedName>
</protein>
<dbReference type="InterPro" id="IPR010481">
    <property type="entry name" value="Cdc24/Scd1_N"/>
</dbReference>
<dbReference type="InterPro" id="IPR027417">
    <property type="entry name" value="P-loop_NTPase"/>
</dbReference>
<keyword evidence="8" id="KW-0449">Lipoprotein</keyword>
<evidence type="ECO:0000256" key="9">
    <source>
        <dbReference type="ARBA" id="ARBA00023289"/>
    </source>
</evidence>
<dbReference type="NCBIfam" id="TIGR00231">
    <property type="entry name" value="small_GTP"/>
    <property type="match status" value="1"/>
</dbReference>
<dbReference type="PANTHER" id="PTHR24070">
    <property type="entry name" value="RAS, DI-RAS, AND RHEB FAMILY MEMBERS OF SMALL GTPASE SUPERFAMILY"/>
    <property type="match status" value="1"/>
</dbReference>
<dbReference type="GO" id="GO:0003924">
    <property type="term" value="F:GTPase activity"/>
    <property type="evidence" value="ECO:0007669"/>
    <property type="project" value="InterPro"/>
</dbReference>
<gene>
    <name evidence="11" type="ORF">F53441_12633</name>
</gene>
<comment type="caution">
    <text evidence="11">The sequence shown here is derived from an EMBL/GenBank/DDBJ whole genome shotgun (WGS) entry which is preliminary data.</text>
</comment>
<evidence type="ECO:0000313" key="12">
    <source>
        <dbReference type="Proteomes" id="UP000605986"/>
    </source>
</evidence>
<evidence type="ECO:0000256" key="1">
    <source>
        <dbReference type="ARBA" id="ARBA00004193"/>
    </source>
</evidence>
<keyword evidence="9" id="KW-0636">Prenylation</keyword>
<dbReference type="GO" id="GO:0005525">
    <property type="term" value="F:GTP binding"/>
    <property type="evidence" value="ECO:0007669"/>
    <property type="project" value="UniProtKB-KW"/>
</dbReference>
<keyword evidence="4" id="KW-0488">Methylation</keyword>
<evidence type="ECO:0000256" key="5">
    <source>
        <dbReference type="ARBA" id="ARBA00022741"/>
    </source>
</evidence>
<keyword evidence="6" id="KW-0342">GTP-binding</keyword>
<evidence type="ECO:0000256" key="4">
    <source>
        <dbReference type="ARBA" id="ARBA00022481"/>
    </source>
</evidence>
<name>A0A8H4JVT0_9HYPO</name>
<dbReference type="FunFam" id="3.40.50.300:FF:000080">
    <property type="entry name" value="Ras-like GTPase Ras1"/>
    <property type="match status" value="1"/>
</dbReference>
<sequence>MDPLGAIASVAGIAAAAGEVVKILGPYITAAKDAPKIAAQLSSEALATQIILSALDQLTDSCSTENANYASLIRADQLMAVLTDGRSQRRSTIQFTSGIDSLEPHTASPKRPSRFEFEFERDLKASRVYRRAKRDTMDFSVRSSVARTHAWSILSGISLSKISEMSVLALPIYAEDIVNPHHYKFGHEAFQPKRLLSPKGGTRSIYHECVEIQLQLSQLEWFAEIYRQETQRRTEDDNPLSILIAIFRRGTPLLMLFNQLDNSQQERWENLIASSPNDTVAKLAMAEFVQACVNRLNFQPSDCFTVADLMSIDTTNHIKVIQLVRSLLARLTKAGVVQAVLFEPTPKIFTAEPSPAGLAVDEFLHDERLYLKRLEHFLETAEQIKLSGTLPLNTFEQVFAPVEKESKSTVRAALSSSENHDGKCRELLGDALAGLGLSCQRLEKYEAFLQELSQHGVHKSKDISSANESLQEVKKSVEIAIVTQELHKAEAALFEHLDNERKIDVGQLGKLLMFDNVEIVVTEGDPVVKTQIYLFKKGILQATEAYPKILRRGILRQRKPLSEDPSRSHLSIVQIIHAKDIRHVLSSSRQGLKGCEIKWWTGNCENSLFFSLRSEARIGKWEKELNRIQGQFQLVRPSSTFPKEYKLVVMGGAGSGRSCLVIQLIQSQFIDEYDPTIEDSYRKMCVIDEEVALLDVIDTAGQEEYSAMREQYMRTGEGFMLVYSITSRENFEEITTFQQQILRVKDKDYFPMVLVGSDCSLEPEREVTRQEGEALARSFGCFFIEVDARSRVNIDKAFYGLLNLNEPAKKEPTVRYRGGLHCIFNRTQGNKKTAVVGSTKKCVWRELKEAIAKQEETVHEIGKQIVEIKDQMTEELQQVRKQLETIAANAIDEP</sequence>
<keyword evidence="5" id="KW-0547">Nucleotide-binding</keyword>
<evidence type="ECO:0000256" key="2">
    <source>
        <dbReference type="ARBA" id="ARBA00008344"/>
    </source>
</evidence>
<evidence type="ECO:0000256" key="3">
    <source>
        <dbReference type="ARBA" id="ARBA00022475"/>
    </source>
</evidence>
<comment type="subcellular location">
    <subcellularLocation>
        <location evidence="1">Cell membrane</location>
        <topology evidence="1">Lipid-anchor</topology>
    </subcellularLocation>
</comment>
<dbReference type="Gene3D" id="3.40.50.300">
    <property type="entry name" value="P-loop containing nucleotide triphosphate hydrolases"/>
    <property type="match status" value="1"/>
</dbReference>
<accession>A0A8H4JVT0</accession>
<keyword evidence="7" id="KW-0472">Membrane</keyword>
<dbReference type="PROSITE" id="PS51421">
    <property type="entry name" value="RAS"/>
    <property type="match status" value="1"/>
</dbReference>
<dbReference type="Pfam" id="PF15411">
    <property type="entry name" value="PH_10"/>
    <property type="match status" value="1"/>
</dbReference>
<dbReference type="SMART" id="SM00175">
    <property type="entry name" value="RAB"/>
    <property type="match status" value="1"/>
</dbReference>
<evidence type="ECO:0000256" key="7">
    <source>
        <dbReference type="ARBA" id="ARBA00023136"/>
    </source>
</evidence>
<dbReference type="Pfam" id="PF00071">
    <property type="entry name" value="Ras"/>
    <property type="match status" value="1"/>
</dbReference>
<dbReference type="AlphaFoldDB" id="A0A8H4JVT0"/>
<proteinExistence type="inferred from homology"/>
<evidence type="ECO:0000313" key="11">
    <source>
        <dbReference type="EMBL" id="KAF4439265.1"/>
    </source>
</evidence>
<evidence type="ECO:0000256" key="8">
    <source>
        <dbReference type="ARBA" id="ARBA00023288"/>
    </source>
</evidence>
<dbReference type="SUPFAM" id="SSF52540">
    <property type="entry name" value="P-loop containing nucleoside triphosphate hydrolases"/>
    <property type="match status" value="1"/>
</dbReference>